<dbReference type="FunFam" id="3.40.50.970:FF:000016">
    <property type="entry name" value="Acetolactate synthase"/>
    <property type="match status" value="1"/>
</dbReference>
<dbReference type="GO" id="GO:0003984">
    <property type="term" value="F:acetolactate synthase activity"/>
    <property type="evidence" value="ECO:0007669"/>
    <property type="project" value="UniProtKB-EC"/>
</dbReference>
<dbReference type="GO" id="GO:0044272">
    <property type="term" value="P:sulfur compound biosynthetic process"/>
    <property type="evidence" value="ECO:0007669"/>
    <property type="project" value="UniProtKB-ARBA"/>
</dbReference>
<keyword evidence="10 13" id="KW-0786">Thiamine pyrophosphate</keyword>
<comment type="pathway">
    <text evidence="1 13">Amino-acid biosynthesis; L-isoleucine biosynthesis; L-isoleucine from 2-oxobutanoate: step 1/4.</text>
</comment>
<dbReference type="InterPro" id="IPR029035">
    <property type="entry name" value="DHS-like_NAD/FAD-binding_dom"/>
</dbReference>
<keyword evidence="11 13" id="KW-0100">Branched-chain amino acid biosynthesis</keyword>
<evidence type="ECO:0000256" key="12">
    <source>
        <dbReference type="ARBA" id="ARBA00048670"/>
    </source>
</evidence>
<dbReference type="PANTHER" id="PTHR18968">
    <property type="entry name" value="THIAMINE PYROPHOSPHATE ENZYMES"/>
    <property type="match status" value="1"/>
</dbReference>
<evidence type="ECO:0000256" key="3">
    <source>
        <dbReference type="ARBA" id="ARBA00007812"/>
    </source>
</evidence>
<evidence type="ECO:0000256" key="9">
    <source>
        <dbReference type="ARBA" id="ARBA00022842"/>
    </source>
</evidence>
<dbReference type="GO" id="GO:0030976">
    <property type="term" value="F:thiamine pyrophosphate binding"/>
    <property type="evidence" value="ECO:0007669"/>
    <property type="project" value="UniProtKB-UniRule"/>
</dbReference>
<evidence type="ECO:0000256" key="2">
    <source>
        <dbReference type="ARBA" id="ARBA00005025"/>
    </source>
</evidence>
<evidence type="ECO:0000259" key="15">
    <source>
        <dbReference type="Pfam" id="PF00205"/>
    </source>
</evidence>
<sequence length="618" mass="65497">MSERATSIPPEEQHDDQDADTTANAGGDDTTAGGDDTTAGATSADTAAAGNDTQPKPVTTGAESVVRALENAGVEYAFGVQGGAIMPVYDALYDSEITHVTMAHEQGASHAADAYGIVSGEPGVCLATSGPGATNLVTGIADADMDSDPMLALTGQVPTDFVGNDAFQETDTTGVTTPVTKDNTFAADPDRVGTDVSEAFALAREGRPGPTLVDLPKDVTNAETDREPDEPATPDTYEVTEEADPTIVASAAERIENATRPIMLLGGGVIKGEASETCREFAIEHDIPVVTTMPGIGSFPEDHELSMEMAGMHGTGYANMAITHCDTMIAVGTRFDDRLTGGIETFAPDAEIIHVDIDPAEISKNIHADYPLVGDADTVVSQLARAVETSPQATKWRAQCQQWKSDYSMAYDVPEDEPIQPEFVVEALDEATSDNAIVTTGVGQHQMWACQYWTYTEPRTWVSSHGLGTMGYGLPAAIGARLAADDDQEVVCIDGDGSFLMTLQGLSVAVRENLDITVAVLNNEYIGMVRQWQDAFFEGRHSASDYGWMPEFDKLAEAFGASGFRIDEYDEVADTIEAALAEDGPSVIDVHIDPQANVYPMVPSGGDNGQFALAEDQL</sequence>
<dbReference type="Gene3D" id="3.40.50.1220">
    <property type="entry name" value="TPP-binding domain"/>
    <property type="match status" value="1"/>
</dbReference>
<evidence type="ECO:0000256" key="14">
    <source>
        <dbReference type="SAM" id="MobiDB-lite"/>
    </source>
</evidence>
<dbReference type="Gene3D" id="3.40.50.970">
    <property type="match status" value="2"/>
</dbReference>
<feature type="compositionally biased region" description="Low complexity" evidence="14">
    <location>
        <begin position="20"/>
        <end position="53"/>
    </location>
</feature>
<dbReference type="FunFam" id="3.40.50.970:FF:000007">
    <property type="entry name" value="Acetolactate synthase"/>
    <property type="match status" value="1"/>
</dbReference>
<dbReference type="STRING" id="1227493.C483_05243"/>
<dbReference type="InterPro" id="IPR012846">
    <property type="entry name" value="Acetolactate_synth_lsu"/>
</dbReference>
<evidence type="ECO:0000259" key="17">
    <source>
        <dbReference type="Pfam" id="PF02776"/>
    </source>
</evidence>
<dbReference type="NCBIfam" id="TIGR00118">
    <property type="entry name" value="acolac_lg"/>
    <property type="match status" value="1"/>
</dbReference>
<keyword evidence="9 13" id="KW-0460">Magnesium</keyword>
<dbReference type="InterPro" id="IPR012001">
    <property type="entry name" value="Thiamin_PyroP_enz_TPP-bd_dom"/>
</dbReference>
<evidence type="ECO:0000256" key="1">
    <source>
        <dbReference type="ARBA" id="ARBA00004974"/>
    </source>
</evidence>
<dbReference type="FunFam" id="3.40.50.1220:FF:000008">
    <property type="entry name" value="Acetolactate synthase"/>
    <property type="match status" value="1"/>
</dbReference>
<proteinExistence type="inferred from homology"/>
<dbReference type="CDD" id="cd02015">
    <property type="entry name" value="TPP_AHAS"/>
    <property type="match status" value="1"/>
</dbReference>
<dbReference type="GO" id="GO:0005948">
    <property type="term" value="C:acetolactate synthase complex"/>
    <property type="evidence" value="ECO:0007669"/>
    <property type="project" value="TreeGrafter"/>
</dbReference>
<gene>
    <name evidence="18" type="ORF">C483_05243</name>
</gene>
<evidence type="ECO:0000313" key="18">
    <source>
        <dbReference type="EMBL" id="ELY93344.1"/>
    </source>
</evidence>
<evidence type="ECO:0000259" key="16">
    <source>
        <dbReference type="Pfam" id="PF02775"/>
    </source>
</evidence>
<dbReference type="InterPro" id="IPR029061">
    <property type="entry name" value="THDP-binding"/>
</dbReference>
<reference evidence="18 19" key="1">
    <citation type="journal article" date="2014" name="PLoS Genet.">
        <title>Phylogenetically driven sequencing of extremely halophilic archaea reveals strategies for static and dynamic osmo-response.</title>
        <authorList>
            <person name="Becker E.A."/>
            <person name="Seitzer P.M."/>
            <person name="Tritt A."/>
            <person name="Larsen D."/>
            <person name="Krusor M."/>
            <person name="Yao A.I."/>
            <person name="Wu D."/>
            <person name="Madern D."/>
            <person name="Eisen J.A."/>
            <person name="Darling A.E."/>
            <person name="Facciotti M.T."/>
        </authorList>
    </citation>
    <scope>NUCLEOTIDE SEQUENCE [LARGE SCALE GENOMIC DNA]</scope>
    <source>
        <strain evidence="18 19">JCM 10989</strain>
    </source>
</reference>
<keyword evidence="8" id="KW-0274">FAD</keyword>
<dbReference type="Pfam" id="PF00205">
    <property type="entry name" value="TPP_enzyme_M"/>
    <property type="match status" value="1"/>
</dbReference>
<dbReference type="EC" id="2.2.1.6" evidence="13"/>
<feature type="domain" description="Thiamine pyrophosphate enzyme TPP-binding" evidence="16">
    <location>
        <begin position="441"/>
        <end position="590"/>
    </location>
</feature>
<keyword evidence="5" id="KW-0285">Flavoprotein</keyword>
<organism evidence="18 19">
    <name type="scientific">Natrialba hulunbeirensis JCM 10989</name>
    <dbReference type="NCBI Taxonomy" id="1227493"/>
    <lineage>
        <taxon>Archaea</taxon>
        <taxon>Methanobacteriati</taxon>
        <taxon>Methanobacteriota</taxon>
        <taxon>Stenosarchaea group</taxon>
        <taxon>Halobacteria</taxon>
        <taxon>Halobacteriales</taxon>
        <taxon>Natrialbaceae</taxon>
        <taxon>Natrialba</taxon>
    </lineage>
</organism>
<feature type="region of interest" description="Disordered" evidence="14">
    <location>
        <begin position="1"/>
        <end position="59"/>
    </location>
</feature>
<dbReference type="EMBL" id="AOIM01000014">
    <property type="protein sequence ID" value="ELY93344.1"/>
    <property type="molecule type" value="Genomic_DNA"/>
</dbReference>
<keyword evidence="6 13" id="KW-0808">Transferase</keyword>
<dbReference type="GO" id="GO:0009099">
    <property type="term" value="P:L-valine biosynthetic process"/>
    <property type="evidence" value="ECO:0007669"/>
    <property type="project" value="UniProtKB-UniPathway"/>
</dbReference>
<dbReference type="InterPro" id="IPR011766">
    <property type="entry name" value="TPP_enzyme_TPP-bd"/>
</dbReference>
<evidence type="ECO:0000256" key="10">
    <source>
        <dbReference type="ARBA" id="ARBA00023052"/>
    </source>
</evidence>
<dbReference type="GO" id="GO:0009097">
    <property type="term" value="P:isoleucine biosynthetic process"/>
    <property type="evidence" value="ECO:0007669"/>
    <property type="project" value="UniProtKB-UniPathway"/>
</dbReference>
<dbReference type="RefSeq" id="WP_006652291.1">
    <property type="nucleotide sequence ID" value="NZ_AOIM01000014.1"/>
</dbReference>
<comment type="catalytic activity">
    <reaction evidence="12 13">
        <text>2 pyruvate + H(+) = (2S)-2-acetolactate + CO2</text>
        <dbReference type="Rhea" id="RHEA:25249"/>
        <dbReference type="ChEBI" id="CHEBI:15361"/>
        <dbReference type="ChEBI" id="CHEBI:15378"/>
        <dbReference type="ChEBI" id="CHEBI:16526"/>
        <dbReference type="ChEBI" id="CHEBI:58476"/>
        <dbReference type="EC" id="2.2.1.6"/>
    </reaction>
</comment>
<keyword evidence="4 13" id="KW-0028">Amino-acid biosynthesis</keyword>
<feature type="domain" description="Thiamine pyrophosphate enzyme central" evidence="15">
    <location>
        <begin position="249"/>
        <end position="383"/>
    </location>
</feature>
<dbReference type="OrthoDB" id="6837at2157"/>
<keyword evidence="7 13" id="KW-0479">Metal-binding</keyword>
<dbReference type="Pfam" id="PF02775">
    <property type="entry name" value="TPP_enzyme_C"/>
    <property type="match status" value="1"/>
</dbReference>
<protein>
    <recommendedName>
        <fullName evidence="13">Acetolactate synthase</fullName>
        <ecNumber evidence="13">2.2.1.6</ecNumber>
    </recommendedName>
</protein>
<name>M0A425_9EURY</name>
<evidence type="ECO:0000256" key="6">
    <source>
        <dbReference type="ARBA" id="ARBA00022679"/>
    </source>
</evidence>
<dbReference type="Proteomes" id="UP000011519">
    <property type="component" value="Unassembled WGS sequence"/>
</dbReference>
<accession>M0A425</accession>
<evidence type="ECO:0000313" key="19">
    <source>
        <dbReference type="Proteomes" id="UP000011519"/>
    </source>
</evidence>
<dbReference type="GO" id="GO:0050660">
    <property type="term" value="F:flavin adenine dinucleotide binding"/>
    <property type="evidence" value="ECO:0007669"/>
    <property type="project" value="InterPro"/>
</dbReference>
<dbReference type="GO" id="GO:0000287">
    <property type="term" value="F:magnesium ion binding"/>
    <property type="evidence" value="ECO:0007669"/>
    <property type="project" value="UniProtKB-UniRule"/>
</dbReference>
<dbReference type="CDD" id="cd07035">
    <property type="entry name" value="TPP_PYR_POX_like"/>
    <property type="match status" value="1"/>
</dbReference>
<dbReference type="Pfam" id="PF02776">
    <property type="entry name" value="TPP_enzyme_N"/>
    <property type="match status" value="1"/>
</dbReference>
<comment type="cofactor">
    <cofactor evidence="13">
        <name>thiamine diphosphate</name>
        <dbReference type="ChEBI" id="CHEBI:58937"/>
    </cofactor>
    <text evidence="13">Binds 1 thiamine pyrophosphate per subunit.</text>
</comment>
<keyword evidence="19" id="KW-1185">Reference proteome</keyword>
<dbReference type="InterPro" id="IPR045229">
    <property type="entry name" value="TPP_enz"/>
</dbReference>
<feature type="compositionally biased region" description="Acidic residues" evidence="14">
    <location>
        <begin position="226"/>
        <end position="236"/>
    </location>
</feature>
<feature type="region of interest" description="Disordered" evidence="14">
    <location>
        <begin position="207"/>
        <end position="236"/>
    </location>
</feature>
<evidence type="ECO:0000256" key="13">
    <source>
        <dbReference type="RuleBase" id="RU003591"/>
    </source>
</evidence>
<evidence type="ECO:0000256" key="5">
    <source>
        <dbReference type="ARBA" id="ARBA00022630"/>
    </source>
</evidence>
<dbReference type="InterPro" id="IPR012000">
    <property type="entry name" value="Thiamin_PyroP_enz_cen_dom"/>
</dbReference>
<dbReference type="SUPFAM" id="SSF52518">
    <property type="entry name" value="Thiamin diphosphate-binding fold (THDP-binding)"/>
    <property type="match status" value="2"/>
</dbReference>
<dbReference type="AlphaFoldDB" id="M0A425"/>
<evidence type="ECO:0000256" key="8">
    <source>
        <dbReference type="ARBA" id="ARBA00022827"/>
    </source>
</evidence>
<dbReference type="UniPathway" id="UPA00047">
    <property type="reaction ID" value="UER00055"/>
</dbReference>
<comment type="similarity">
    <text evidence="3 13">Belongs to the TPP enzyme family.</text>
</comment>
<dbReference type="SUPFAM" id="SSF52467">
    <property type="entry name" value="DHS-like NAD/FAD-binding domain"/>
    <property type="match status" value="1"/>
</dbReference>
<feature type="domain" description="Thiamine pyrophosphate enzyme N-terminal TPP-binding" evidence="17">
    <location>
        <begin position="60"/>
        <end position="173"/>
    </location>
</feature>
<dbReference type="InterPro" id="IPR039368">
    <property type="entry name" value="AHAS_TPP"/>
</dbReference>
<dbReference type="PANTHER" id="PTHR18968:SF13">
    <property type="entry name" value="ACETOLACTATE SYNTHASE CATALYTIC SUBUNIT, MITOCHONDRIAL"/>
    <property type="match status" value="1"/>
</dbReference>
<comment type="caution">
    <text evidence="18">The sequence shown here is derived from an EMBL/GenBank/DDBJ whole genome shotgun (WGS) entry which is preliminary data.</text>
</comment>
<comment type="pathway">
    <text evidence="2 13">Amino-acid biosynthesis; L-valine biosynthesis; L-valine from pyruvate: step 1/4.</text>
</comment>
<evidence type="ECO:0000256" key="11">
    <source>
        <dbReference type="ARBA" id="ARBA00023304"/>
    </source>
</evidence>
<evidence type="ECO:0000256" key="4">
    <source>
        <dbReference type="ARBA" id="ARBA00022605"/>
    </source>
</evidence>
<dbReference type="UniPathway" id="UPA00049">
    <property type="reaction ID" value="UER00059"/>
</dbReference>
<evidence type="ECO:0000256" key="7">
    <source>
        <dbReference type="ARBA" id="ARBA00022723"/>
    </source>
</evidence>
<comment type="cofactor">
    <cofactor evidence="13">
        <name>Mg(2+)</name>
        <dbReference type="ChEBI" id="CHEBI:18420"/>
    </cofactor>
    <text evidence="13">Binds 1 Mg(2+) ion per subunit.</text>
</comment>
<dbReference type="PATRIC" id="fig|1227493.4.peg.1019"/>